<dbReference type="HAMAP" id="MF_01844">
    <property type="entry name" value="NhaA"/>
    <property type="match status" value="1"/>
</dbReference>
<keyword evidence="4 9" id="KW-0812">Transmembrane</keyword>
<keyword evidence="11" id="KW-1185">Reference proteome</keyword>
<feature type="transmembrane region" description="Helical" evidence="9">
    <location>
        <begin position="35"/>
        <end position="52"/>
    </location>
</feature>
<dbReference type="PANTHER" id="PTHR30341:SF0">
    <property type="entry name" value="NA(+)_H(+) ANTIPORTER NHAA"/>
    <property type="match status" value="1"/>
</dbReference>
<dbReference type="GO" id="GO:0006885">
    <property type="term" value="P:regulation of pH"/>
    <property type="evidence" value="ECO:0007669"/>
    <property type="project" value="UniProtKB-UniRule"/>
</dbReference>
<dbReference type="PANTHER" id="PTHR30341">
    <property type="entry name" value="SODIUM ION/PROTON ANTIPORTER NHAA-RELATED"/>
    <property type="match status" value="1"/>
</dbReference>
<dbReference type="GO" id="GO:0005886">
    <property type="term" value="C:plasma membrane"/>
    <property type="evidence" value="ECO:0007669"/>
    <property type="project" value="UniProtKB-SubCell"/>
</dbReference>
<dbReference type="InterPro" id="IPR023171">
    <property type="entry name" value="Na/H_antiporter_dom_sf"/>
</dbReference>
<evidence type="ECO:0000256" key="3">
    <source>
        <dbReference type="ARBA" id="ARBA00022475"/>
    </source>
</evidence>
<protein>
    <recommendedName>
        <fullName evidence="9">Na(+)/H(+) antiporter NhaA</fullName>
    </recommendedName>
    <alternativeName>
        <fullName evidence="9">Sodium/proton antiporter NhaA</fullName>
    </alternativeName>
</protein>
<feature type="transmembrane region" description="Helical" evidence="9">
    <location>
        <begin position="422"/>
        <end position="442"/>
    </location>
</feature>
<evidence type="ECO:0000256" key="4">
    <source>
        <dbReference type="ARBA" id="ARBA00022692"/>
    </source>
</evidence>
<keyword evidence="9" id="KW-0813">Transport</keyword>
<feature type="transmembrane region" description="Helical" evidence="9">
    <location>
        <begin position="112"/>
        <end position="133"/>
    </location>
</feature>
<keyword evidence="8 9" id="KW-0739">Sodium transport</keyword>
<reference evidence="10 11" key="1">
    <citation type="submission" date="2018-06" db="EMBL/GenBank/DDBJ databases">
        <title>Genomic Encyclopedia of Archaeal and Bacterial Type Strains, Phase II (KMG-II): from individual species to whole genera.</title>
        <authorList>
            <person name="Goeker M."/>
        </authorList>
    </citation>
    <scope>NUCLEOTIDE SEQUENCE [LARGE SCALE GENOMIC DNA]</scope>
    <source>
        <strain evidence="10 11">ATCC BAA-1881</strain>
    </source>
</reference>
<feature type="transmembrane region" description="Helical" evidence="9">
    <location>
        <begin position="316"/>
        <end position="338"/>
    </location>
</feature>
<evidence type="ECO:0000313" key="11">
    <source>
        <dbReference type="Proteomes" id="UP000248806"/>
    </source>
</evidence>
<dbReference type="RefSeq" id="WP_111323711.1">
    <property type="nucleotide sequence ID" value="NZ_BIFX01000003.1"/>
</dbReference>
<evidence type="ECO:0000256" key="2">
    <source>
        <dbReference type="ARBA" id="ARBA00022449"/>
    </source>
</evidence>
<feature type="transmembrane region" description="Helical" evidence="9">
    <location>
        <begin position="198"/>
        <end position="218"/>
    </location>
</feature>
<feature type="transmembrane region" description="Helical" evidence="9">
    <location>
        <begin position="395"/>
        <end position="416"/>
    </location>
</feature>
<feature type="transmembrane region" description="Helical" evidence="9">
    <location>
        <begin position="145"/>
        <end position="165"/>
    </location>
</feature>
<dbReference type="GO" id="GO:0015385">
    <property type="term" value="F:sodium:proton antiporter activity"/>
    <property type="evidence" value="ECO:0007669"/>
    <property type="project" value="UniProtKB-UniRule"/>
</dbReference>
<evidence type="ECO:0000256" key="1">
    <source>
        <dbReference type="ARBA" id="ARBA00004429"/>
    </source>
</evidence>
<gene>
    <name evidence="9" type="primary">nhaA</name>
    <name evidence="10" type="ORF">EI42_03342</name>
</gene>
<dbReference type="Proteomes" id="UP000248806">
    <property type="component" value="Unassembled WGS sequence"/>
</dbReference>
<comment type="catalytic activity">
    <reaction evidence="9">
        <text>Na(+)(in) + 2 H(+)(out) = Na(+)(out) + 2 H(+)(in)</text>
        <dbReference type="Rhea" id="RHEA:29251"/>
        <dbReference type="ChEBI" id="CHEBI:15378"/>
        <dbReference type="ChEBI" id="CHEBI:29101"/>
    </reaction>
</comment>
<sequence length="459" mass="49630">MQQKELVARPKNLSVAALLLRPFQVFVHAKSSSGVLLLFCTIFALIWANSPWAQSYHDLWERHFVVGFTGLQLDLSLHTWINDGLMAIFFLLVGLEIKREILVGELSRLRQALLPMMAAFGGVLFPALIYLAFNWNTEAASGWGVPMATDIAFALGVLALLGPRIPLNLKVFLAALAIVDDLIAVLMIALFYSKGIDLIALALAGGCIVLLLACNALGVRHPLVYAGLGVLLWVTMLASGVHATIAGVLLAFTIPVRSRIDSETFVRQSREMLDSFEESNAPGLGLVMDDQQQASVRALEMRAEAIQAPLQRIEQALHVPVSFLIIPLFVLANAGVPLDWSALASLASPLSLGVFLGLVAGKQVGITLFSWLAVRLKLAELPEGVRWRHIYGVGWLGGIGFTMSMFIADLAFLPAYPELLNMAKIGILLALLLAGAGGYLLLATGSRESVARSFSNQKN</sequence>
<feature type="transmembrane region" description="Helical" evidence="9">
    <location>
        <begin position="350"/>
        <end position="374"/>
    </location>
</feature>
<dbReference type="OrthoDB" id="9808135at2"/>
<comment type="function">
    <text evidence="9">Na(+)/H(+) antiporter that extrudes sodium in exchange for external protons.</text>
</comment>
<evidence type="ECO:0000256" key="6">
    <source>
        <dbReference type="ARBA" id="ARBA00023053"/>
    </source>
</evidence>
<keyword evidence="3 9" id="KW-1003">Cell membrane</keyword>
<keyword evidence="5 9" id="KW-1133">Transmembrane helix</keyword>
<dbReference type="Gene3D" id="1.20.1530.10">
    <property type="entry name" value="Na+/H+ antiporter like domain"/>
    <property type="match status" value="1"/>
</dbReference>
<dbReference type="InterPro" id="IPR004670">
    <property type="entry name" value="NhaA"/>
</dbReference>
<dbReference type="Pfam" id="PF06965">
    <property type="entry name" value="Na_H_antiport_1"/>
    <property type="match status" value="1"/>
</dbReference>
<name>A0A326U5J2_THEHA</name>
<evidence type="ECO:0000256" key="9">
    <source>
        <dbReference type="HAMAP-Rule" id="MF_01844"/>
    </source>
</evidence>
<feature type="transmembrane region" description="Helical" evidence="9">
    <location>
        <begin position="171"/>
        <end position="191"/>
    </location>
</feature>
<evidence type="ECO:0000256" key="8">
    <source>
        <dbReference type="ARBA" id="ARBA00023201"/>
    </source>
</evidence>
<keyword evidence="6 9" id="KW-0915">Sodium</keyword>
<evidence type="ECO:0000256" key="5">
    <source>
        <dbReference type="ARBA" id="ARBA00022989"/>
    </source>
</evidence>
<dbReference type="EMBL" id="QKUF01000011">
    <property type="protein sequence ID" value="PZW27964.1"/>
    <property type="molecule type" value="Genomic_DNA"/>
</dbReference>
<accession>A0A326U5J2</accession>
<dbReference type="AlphaFoldDB" id="A0A326U5J2"/>
<dbReference type="NCBIfam" id="TIGR00773">
    <property type="entry name" value="NhaA"/>
    <property type="match status" value="1"/>
</dbReference>
<comment type="subcellular location">
    <subcellularLocation>
        <location evidence="1">Cell inner membrane</location>
        <topology evidence="1">Multi-pass membrane protein</topology>
    </subcellularLocation>
    <subcellularLocation>
        <location evidence="9">Cell membrane</location>
        <topology evidence="9">Multi-pass membrane protein</topology>
    </subcellularLocation>
</comment>
<comment type="similarity">
    <text evidence="9">Belongs to the NhaA Na(+)/H(+) (TC 2.A.33) antiporter family.</text>
</comment>
<organism evidence="10 11">
    <name type="scientific">Thermosporothrix hazakensis</name>
    <dbReference type="NCBI Taxonomy" id="644383"/>
    <lineage>
        <taxon>Bacteria</taxon>
        <taxon>Bacillati</taxon>
        <taxon>Chloroflexota</taxon>
        <taxon>Ktedonobacteria</taxon>
        <taxon>Ktedonobacterales</taxon>
        <taxon>Thermosporotrichaceae</taxon>
        <taxon>Thermosporothrix</taxon>
    </lineage>
</organism>
<feature type="transmembrane region" description="Helical" evidence="9">
    <location>
        <begin position="230"/>
        <end position="252"/>
    </location>
</feature>
<keyword evidence="7 9" id="KW-0472">Membrane</keyword>
<keyword evidence="9" id="KW-0406">Ion transport</keyword>
<evidence type="ECO:0000313" key="10">
    <source>
        <dbReference type="EMBL" id="PZW27964.1"/>
    </source>
</evidence>
<proteinExistence type="inferred from homology"/>
<evidence type="ECO:0000256" key="7">
    <source>
        <dbReference type="ARBA" id="ARBA00023136"/>
    </source>
</evidence>
<comment type="caution">
    <text evidence="10">The sequence shown here is derived from an EMBL/GenBank/DDBJ whole genome shotgun (WGS) entry which is preliminary data.</text>
</comment>
<keyword evidence="2 9" id="KW-0050">Antiport</keyword>